<dbReference type="EMBL" id="GBRH01195417">
    <property type="protein sequence ID" value="JAE02479.1"/>
    <property type="molecule type" value="Transcribed_RNA"/>
</dbReference>
<reference evidence="1" key="2">
    <citation type="journal article" date="2015" name="Data Brief">
        <title>Shoot transcriptome of the giant reed, Arundo donax.</title>
        <authorList>
            <person name="Barrero R.A."/>
            <person name="Guerrero F.D."/>
            <person name="Moolhuijzen P."/>
            <person name="Goolsby J.A."/>
            <person name="Tidwell J."/>
            <person name="Bellgard S.E."/>
            <person name="Bellgard M.I."/>
        </authorList>
    </citation>
    <scope>NUCLEOTIDE SEQUENCE</scope>
    <source>
        <tissue evidence="1">Shoot tissue taken approximately 20 cm above the soil surface</tissue>
    </source>
</reference>
<dbReference type="GO" id="GO:0016874">
    <property type="term" value="F:ligase activity"/>
    <property type="evidence" value="ECO:0007669"/>
    <property type="project" value="UniProtKB-KW"/>
</dbReference>
<evidence type="ECO:0000313" key="1">
    <source>
        <dbReference type="EMBL" id="JAE02479.1"/>
    </source>
</evidence>
<sequence>MAEHLPISLMLVEVHQRDRLWKHLRY</sequence>
<dbReference type="AlphaFoldDB" id="A0A0A9ETZ6"/>
<reference evidence="1" key="1">
    <citation type="submission" date="2014-09" db="EMBL/GenBank/DDBJ databases">
        <authorList>
            <person name="Magalhaes I.L.F."/>
            <person name="Oliveira U."/>
            <person name="Santos F.R."/>
            <person name="Vidigal T.H.D.A."/>
            <person name="Brescovit A.D."/>
            <person name="Santos A.J."/>
        </authorList>
    </citation>
    <scope>NUCLEOTIDE SEQUENCE</scope>
    <source>
        <tissue evidence="1">Shoot tissue taken approximately 20 cm above the soil surface</tissue>
    </source>
</reference>
<keyword evidence="1" id="KW-0436">Ligase</keyword>
<proteinExistence type="predicted"/>
<name>A0A0A9ETZ6_ARUDO</name>
<protein>
    <submittedName>
        <fullName evidence="1">Succinyl-CoA ligase beta-chain</fullName>
    </submittedName>
</protein>
<organism evidence="1">
    <name type="scientific">Arundo donax</name>
    <name type="common">Giant reed</name>
    <name type="synonym">Donax arundinaceus</name>
    <dbReference type="NCBI Taxonomy" id="35708"/>
    <lineage>
        <taxon>Eukaryota</taxon>
        <taxon>Viridiplantae</taxon>
        <taxon>Streptophyta</taxon>
        <taxon>Embryophyta</taxon>
        <taxon>Tracheophyta</taxon>
        <taxon>Spermatophyta</taxon>
        <taxon>Magnoliopsida</taxon>
        <taxon>Liliopsida</taxon>
        <taxon>Poales</taxon>
        <taxon>Poaceae</taxon>
        <taxon>PACMAD clade</taxon>
        <taxon>Arundinoideae</taxon>
        <taxon>Arundineae</taxon>
        <taxon>Arundo</taxon>
    </lineage>
</organism>
<accession>A0A0A9ETZ6</accession>